<accession>A0A0C9WDK6</accession>
<evidence type="ECO:0000313" key="3">
    <source>
        <dbReference type="Proteomes" id="UP000053820"/>
    </source>
</evidence>
<dbReference type="AlphaFoldDB" id="A0A0C9WDK6"/>
<proteinExistence type="predicted"/>
<evidence type="ECO:0000256" key="1">
    <source>
        <dbReference type="SAM" id="MobiDB-lite"/>
    </source>
</evidence>
<dbReference type="HOGENOM" id="CLU_078306_1_0_1"/>
<dbReference type="EMBL" id="KN839854">
    <property type="protein sequence ID" value="KIJ62567.1"/>
    <property type="molecule type" value="Genomic_DNA"/>
</dbReference>
<dbReference type="Proteomes" id="UP000053820">
    <property type="component" value="Unassembled WGS sequence"/>
</dbReference>
<feature type="compositionally biased region" description="Low complexity" evidence="1">
    <location>
        <begin position="105"/>
        <end position="132"/>
    </location>
</feature>
<evidence type="ECO:0000313" key="2">
    <source>
        <dbReference type="EMBL" id="KIJ62567.1"/>
    </source>
</evidence>
<organism evidence="2 3">
    <name type="scientific">Hydnomerulius pinastri MD-312</name>
    <dbReference type="NCBI Taxonomy" id="994086"/>
    <lineage>
        <taxon>Eukaryota</taxon>
        <taxon>Fungi</taxon>
        <taxon>Dikarya</taxon>
        <taxon>Basidiomycota</taxon>
        <taxon>Agaricomycotina</taxon>
        <taxon>Agaricomycetes</taxon>
        <taxon>Agaricomycetidae</taxon>
        <taxon>Boletales</taxon>
        <taxon>Boletales incertae sedis</taxon>
        <taxon>Leucogyrophana</taxon>
    </lineage>
</organism>
<feature type="region of interest" description="Disordered" evidence="1">
    <location>
        <begin position="84"/>
        <end position="161"/>
    </location>
</feature>
<reference evidence="2 3" key="1">
    <citation type="submission" date="2014-04" db="EMBL/GenBank/DDBJ databases">
        <title>Evolutionary Origins and Diversification of the Mycorrhizal Mutualists.</title>
        <authorList>
            <consortium name="DOE Joint Genome Institute"/>
            <consortium name="Mycorrhizal Genomics Consortium"/>
            <person name="Kohler A."/>
            <person name="Kuo A."/>
            <person name="Nagy L.G."/>
            <person name="Floudas D."/>
            <person name="Copeland A."/>
            <person name="Barry K.W."/>
            <person name="Cichocki N."/>
            <person name="Veneault-Fourrey C."/>
            <person name="LaButti K."/>
            <person name="Lindquist E.A."/>
            <person name="Lipzen A."/>
            <person name="Lundell T."/>
            <person name="Morin E."/>
            <person name="Murat C."/>
            <person name="Riley R."/>
            <person name="Ohm R."/>
            <person name="Sun H."/>
            <person name="Tunlid A."/>
            <person name="Henrissat B."/>
            <person name="Grigoriev I.V."/>
            <person name="Hibbett D.S."/>
            <person name="Martin F."/>
        </authorList>
    </citation>
    <scope>NUCLEOTIDE SEQUENCE [LARGE SCALE GENOMIC DNA]</scope>
    <source>
        <strain evidence="2 3">MD-312</strain>
    </source>
</reference>
<keyword evidence="3" id="KW-1185">Reference proteome</keyword>
<gene>
    <name evidence="2" type="ORF">HYDPIDRAFT_30173</name>
</gene>
<dbReference type="OrthoDB" id="2526979at2759"/>
<name>A0A0C9WDK6_9AGAM</name>
<sequence>MACFNDAGRNVPPLGARTRTWSTASRSSVTSQSSTLSIYTKVYQSSPLAEATEGHTNAYGSFTTTMPASFWLRTHLKLNIPVSAKRQGKQRASDHQPGYDDYDYCDSPPDSPLSFFHPRSRRSPSITRTSSIDSYWEDPSSSSAPSPLTSAPPSPLMDTGHTKLHPVLEALEKGSRLSYSTRDVVFSRV</sequence>
<protein>
    <submittedName>
        <fullName evidence="2">Uncharacterized protein</fullName>
    </submittedName>
</protein>
<feature type="compositionally biased region" description="Low complexity" evidence="1">
    <location>
        <begin position="139"/>
        <end position="149"/>
    </location>
</feature>